<accession>A0AA40ENW0</accession>
<gene>
    <name evidence="2" type="ORF">B0T18DRAFT_169748</name>
</gene>
<dbReference type="Gene3D" id="3.30.900.10">
    <property type="entry name" value="HORMA domain"/>
    <property type="match status" value="1"/>
</dbReference>
<feature type="region of interest" description="Disordered" evidence="1">
    <location>
        <begin position="248"/>
        <end position="303"/>
    </location>
</feature>
<proteinExistence type="predicted"/>
<protein>
    <recommendedName>
        <fullName evidence="4">HORMA domain-containing protein</fullName>
    </recommendedName>
</protein>
<comment type="caution">
    <text evidence="2">The sequence shown here is derived from an EMBL/GenBank/DDBJ whole genome shotgun (WGS) entry which is preliminary data.</text>
</comment>
<dbReference type="Proteomes" id="UP001172155">
    <property type="component" value="Unassembled WGS sequence"/>
</dbReference>
<dbReference type="InterPro" id="IPR036570">
    <property type="entry name" value="HORMA_dom_sf"/>
</dbReference>
<dbReference type="AlphaFoldDB" id="A0AA40ENW0"/>
<feature type="compositionally biased region" description="Basic and acidic residues" evidence="1">
    <location>
        <begin position="368"/>
        <end position="384"/>
    </location>
</feature>
<sequence>MASFPPGPQRKRDFEFCKVIFGAALSQILYARRSFAPSMFQVIPLNDLHRDPRFENTIATGSLVDRWDKELMRDQDNVLFLRQDANNYELNHFLGILTTDIFSLLEREQLVKFRVSFLSSPTLSEESLVEYYTFVIKYPPGGRYTIDIWRAGTGEHHISTTSVKLWNLGDYLSRLPPLIDPIYCTLAFHARERPEEPAIGMWGFDRAPFENANIRLQQRDGYSFQRIADLAINPLPLSAYNLVPNPAERKHEDERQEAGATNDATAEETLGDDRLPDKSDSEPEDTSPQEEVLSAVVPEEADPEEAALRQNVVKKVPFNAHVYGSNLPRGVSPPQLHATQPEETQAENPPPPRKATKAGAKKAPNLKPRAEPKPKPKPKPETKPKPKPKPKPKVNASKSRGQKDGKANTKGKGKSPPAKSPEDAADTVQPSGKNIATKRKPKTPLQLDPQPQLQIYEEVNSNMAETQPAARLSQLKSQNTQSGTHKRNGDDEVPTNSRVKRLRSSPQQFSLFSLIGSPRSKSPAINDPLTGVMSPDDTQSRSEEPVEAPLMPDLDDDSPAVEGLFGATLRSRGPIRPAKITAWQPPLFYYEVPSTSSEDENEDGDEDDEAVNDLGPRAMLVAPISSLDSCHGAGTGMDEVSGQRVVDAASLFPGIVSSDDEEE</sequence>
<evidence type="ECO:0000313" key="3">
    <source>
        <dbReference type="Proteomes" id="UP001172155"/>
    </source>
</evidence>
<evidence type="ECO:0008006" key="4">
    <source>
        <dbReference type="Google" id="ProtNLM"/>
    </source>
</evidence>
<feature type="compositionally biased region" description="Basic and acidic residues" evidence="1">
    <location>
        <begin position="271"/>
        <end position="281"/>
    </location>
</feature>
<name>A0AA40ENW0_9PEZI</name>
<feature type="region of interest" description="Disordered" evidence="1">
    <location>
        <begin position="593"/>
        <end position="614"/>
    </location>
</feature>
<feature type="compositionally biased region" description="Polar residues" evidence="1">
    <location>
        <begin position="474"/>
        <end position="483"/>
    </location>
</feature>
<feature type="compositionally biased region" description="Low complexity" evidence="1">
    <location>
        <begin position="444"/>
        <end position="454"/>
    </location>
</feature>
<feature type="compositionally biased region" description="Acidic residues" evidence="1">
    <location>
        <begin position="597"/>
        <end position="611"/>
    </location>
</feature>
<dbReference type="EMBL" id="JAUKUD010000005">
    <property type="protein sequence ID" value="KAK0742764.1"/>
    <property type="molecule type" value="Genomic_DNA"/>
</dbReference>
<feature type="compositionally biased region" description="Polar residues" evidence="1">
    <location>
        <begin position="337"/>
        <end position="347"/>
    </location>
</feature>
<feature type="compositionally biased region" description="Basic and acidic residues" evidence="1">
    <location>
        <begin position="248"/>
        <end position="257"/>
    </location>
</feature>
<reference evidence="2" key="1">
    <citation type="submission" date="2023-06" db="EMBL/GenBank/DDBJ databases">
        <title>Genome-scale phylogeny and comparative genomics of the fungal order Sordariales.</title>
        <authorList>
            <consortium name="Lawrence Berkeley National Laboratory"/>
            <person name="Hensen N."/>
            <person name="Bonometti L."/>
            <person name="Westerberg I."/>
            <person name="Brannstrom I.O."/>
            <person name="Guillou S."/>
            <person name="Cros-Aarteil S."/>
            <person name="Calhoun S."/>
            <person name="Haridas S."/>
            <person name="Kuo A."/>
            <person name="Mondo S."/>
            <person name="Pangilinan J."/>
            <person name="Riley R."/>
            <person name="LaButti K."/>
            <person name="Andreopoulos B."/>
            <person name="Lipzen A."/>
            <person name="Chen C."/>
            <person name="Yanf M."/>
            <person name="Daum C."/>
            <person name="Ng V."/>
            <person name="Clum A."/>
            <person name="Steindorff A."/>
            <person name="Ohm R."/>
            <person name="Martin F."/>
            <person name="Silar P."/>
            <person name="Natvig D."/>
            <person name="Lalanne C."/>
            <person name="Gautier V."/>
            <person name="Ament-velasquez S.L."/>
            <person name="Kruys A."/>
            <person name="Hutchinson M.I."/>
            <person name="Powell A.J."/>
            <person name="Barry K."/>
            <person name="Miller A.N."/>
            <person name="Grigoriev I.V."/>
            <person name="Debuchy R."/>
            <person name="Gladieux P."/>
            <person name="Thoren M.H."/>
            <person name="Johannesson H."/>
        </authorList>
    </citation>
    <scope>NUCLEOTIDE SEQUENCE</scope>
    <source>
        <strain evidence="2">SMH3187-1</strain>
    </source>
</reference>
<organism evidence="2 3">
    <name type="scientific">Schizothecium vesticola</name>
    <dbReference type="NCBI Taxonomy" id="314040"/>
    <lineage>
        <taxon>Eukaryota</taxon>
        <taxon>Fungi</taxon>
        <taxon>Dikarya</taxon>
        <taxon>Ascomycota</taxon>
        <taxon>Pezizomycotina</taxon>
        <taxon>Sordariomycetes</taxon>
        <taxon>Sordariomycetidae</taxon>
        <taxon>Sordariales</taxon>
        <taxon>Schizotheciaceae</taxon>
        <taxon>Schizothecium</taxon>
    </lineage>
</organism>
<feature type="region of interest" description="Disordered" evidence="1">
    <location>
        <begin position="325"/>
        <end position="561"/>
    </location>
</feature>
<evidence type="ECO:0000313" key="2">
    <source>
        <dbReference type="EMBL" id="KAK0742764.1"/>
    </source>
</evidence>
<keyword evidence="3" id="KW-1185">Reference proteome</keyword>
<evidence type="ECO:0000256" key="1">
    <source>
        <dbReference type="SAM" id="MobiDB-lite"/>
    </source>
</evidence>